<dbReference type="Proteomes" id="UP000095672">
    <property type="component" value="Chromosome"/>
</dbReference>
<dbReference type="EMBL" id="CP014143">
    <property type="protein sequence ID" value="AOS97449.1"/>
    <property type="molecule type" value="Genomic_DNA"/>
</dbReference>
<dbReference type="KEGG" id="micc:AUP74_02019"/>
<dbReference type="RefSeq" id="WP_069947453.1">
    <property type="nucleotide sequence ID" value="NZ_CP014143.1"/>
</dbReference>
<organism evidence="4 5">
    <name type="scientific">Microbulbifer aggregans</name>
    <dbReference type="NCBI Taxonomy" id="1769779"/>
    <lineage>
        <taxon>Bacteria</taxon>
        <taxon>Pseudomonadati</taxon>
        <taxon>Pseudomonadota</taxon>
        <taxon>Gammaproteobacteria</taxon>
        <taxon>Cellvibrionales</taxon>
        <taxon>Microbulbiferaceae</taxon>
        <taxon>Microbulbifer</taxon>
    </lineage>
</organism>
<evidence type="ECO:0000313" key="5">
    <source>
        <dbReference type="Proteomes" id="UP000095672"/>
    </source>
</evidence>
<dbReference type="OrthoDB" id="9812747at2"/>
<dbReference type="Gene3D" id="3.30.540.30">
    <property type="match status" value="1"/>
</dbReference>
<dbReference type="PANTHER" id="PTHR23422:SF9">
    <property type="entry name" value="ZN-DEPENDENT HYDROLASE"/>
    <property type="match status" value="1"/>
</dbReference>
<dbReference type="AlphaFoldDB" id="A0A1C9W8G8"/>
<evidence type="ECO:0000256" key="3">
    <source>
        <dbReference type="SAM" id="MobiDB-lite"/>
    </source>
</evidence>
<dbReference type="InterPro" id="IPR039461">
    <property type="entry name" value="Peptidase_M49"/>
</dbReference>
<dbReference type="GO" id="GO:0005737">
    <property type="term" value="C:cytoplasm"/>
    <property type="evidence" value="ECO:0007669"/>
    <property type="project" value="TreeGrafter"/>
</dbReference>
<dbReference type="GO" id="GO:0046872">
    <property type="term" value="F:metal ion binding"/>
    <property type="evidence" value="ECO:0007669"/>
    <property type="project" value="UniProtKB-KW"/>
</dbReference>
<dbReference type="GO" id="GO:0008239">
    <property type="term" value="F:dipeptidyl-peptidase activity"/>
    <property type="evidence" value="ECO:0007669"/>
    <property type="project" value="TreeGrafter"/>
</dbReference>
<keyword evidence="5" id="KW-1185">Reference proteome</keyword>
<dbReference type="Pfam" id="PF03571">
    <property type="entry name" value="Peptidase_M49"/>
    <property type="match status" value="1"/>
</dbReference>
<sequence length="564" mass="63145">MKTAKITAALLALALVSACSPRDEQQSRTAEEAPAAKAEMQEEASTEQTESSSRFDIYVPVELNADLSDLSDDQRQLIAKLIDASEIMDRLFWLQSYGPADQLLPKIEDPAKRKFADINYGPWDRLNNNEAFVEGYGPKPLGAQFYPEDMTKAEFEAWEQPGKDGLYSLVRRDDQGNLKLVSYSEAYKAELEKAATILREAAELAEDEQFANYLTMRAEALVTDNFRPSDMAWMDMKDNEIDVVIGPIENYEDQLFAYRTAYESYVLLKDMEWSEKLAKFAAFLPELQKGLPVDEKYKSEVPGTDSDLNAYDVLYYAGHSNAGSKTIAINLPNDEEVQLAKGTRRLQLKNAMRAKFDKILVPISEVLIAEDQRKHITFPAFFSNTMFHEVAHGLGIKKTVTDGANVRQALKETSSALEEGKADILGLYMVTRLHEKGELEEGELMDNYVTFLASIFRSVRFGAASAHGKANMMRFNYFKEQGAFSRDPETGHYSVDFDKMQEAMTSLSNLILTIQGDGDYEKSKQLLEGKGVVGAELQADLDRLAAADIPVDVTFIQGKEVLGL</sequence>
<evidence type="ECO:0000256" key="1">
    <source>
        <dbReference type="ARBA" id="ARBA00022723"/>
    </source>
</evidence>
<evidence type="ECO:0000313" key="4">
    <source>
        <dbReference type="EMBL" id="AOS97449.1"/>
    </source>
</evidence>
<reference evidence="5" key="1">
    <citation type="submission" date="2016-01" db="EMBL/GenBank/DDBJ databases">
        <title>Complete genome sequence of Microbulbifer sp. CCB-MM1, a halophile isolated from Matang Mangrove Forest, Perak.</title>
        <authorList>
            <person name="Moh T.H."/>
            <person name="Dinesh B."/>
            <person name="Lau N.-S."/>
            <person name="Go F."/>
            <person name="Alexander Chong S.-C."/>
        </authorList>
    </citation>
    <scope>NUCLEOTIDE SEQUENCE [LARGE SCALE GENOMIC DNA]</scope>
    <source>
        <strain evidence="5">CCB-MM1</strain>
    </source>
</reference>
<evidence type="ECO:0000256" key="2">
    <source>
        <dbReference type="ARBA" id="ARBA00022801"/>
    </source>
</evidence>
<feature type="region of interest" description="Disordered" evidence="3">
    <location>
        <begin position="20"/>
        <end position="53"/>
    </location>
</feature>
<keyword evidence="1" id="KW-0479">Metal-binding</keyword>
<dbReference type="PROSITE" id="PS51257">
    <property type="entry name" value="PROKAR_LIPOPROTEIN"/>
    <property type="match status" value="1"/>
</dbReference>
<proteinExistence type="predicted"/>
<accession>A0A1C9W8G8</accession>
<keyword evidence="2" id="KW-0378">Hydrolase</keyword>
<name>A0A1C9W8G8_9GAMM</name>
<dbReference type="PANTHER" id="PTHR23422">
    <property type="entry name" value="DIPEPTIDYL PEPTIDASE III-RELATED"/>
    <property type="match status" value="1"/>
</dbReference>
<protein>
    <submittedName>
        <fullName evidence="4">Peptidase family M49</fullName>
    </submittedName>
</protein>
<dbReference type="STRING" id="1769779.AUP74_02019"/>
<feature type="compositionally biased region" description="Basic and acidic residues" evidence="3">
    <location>
        <begin position="21"/>
        <end position="31"/>
    </location>
</feature>
<gene>
    <name evidence="4" type="ORF">AUP74_02019</name>
</gene>
<dbReference type="PATRIC" id="fig|1769779.3.peg.2027"/>